<feature type="transmembrane region" description="Helical" evidence="8">
    <location>
        <begin position="256"/>
        <end position="285"/>
    </location>
</feature>
<evidence type="ECO:0000256" key="5">
    <source>
        <dbReference type="ARBA" id="ARBA00022692"/>
    </source>
</evidence>
<dbReference type="PANTHER" id="PTHR36838:SF3">
    <property type="entry name" value="TRANSPORTER AUXIN EFFLUX CARRIER EC FAMILY"/>
    <property type="match status" value="1"/>
</dbReference>
<comment type="caution">
    <text evidence="9">The sequence shown here is derived from an EMBL/GenBank/DDBJ whole genome shotgun (WGS) entry which is preliminary data.</text>
</comment>
<keyword evidence="5 8" id="KW-0812">Transmembrane</keyword>
<sequence length="332" mass="34644">MTAVAGPLRRSHESPVNSPVVASLVPVVLFIAIGYVVGLRGWIRAGSVKDLSNLVFMVLTPALLFRTMGQVRIEDLDFGPIGVYFAAAGLVFAGTMLRQGFSSLAAARALANTFSNTIMIGVPLVGLAFGQQGLVTLFTLISVHALILLTAATVVFELAVAREKAGQPDHVALPLWRTVLQAVRNGIVHPVPLPIIAGLLFAQTGLPIPDVIDKPLQLLGQALGPLALLLVGVTLAFTKVGGFFKAALQIALVKNIAMPLVLAALGWALGLSGLSLAVMIVAASLPVGANVFLFAQRYEVAQDEVTASVAVSTALGLATTPVVLWAVTRWVA</sequence>
<feature type="transmembrane region" description="Helical" evidence="8">
    <location>
        <begin position="222"/>
        <end position="244"/>
    </location>
</feature>
<evidence type="ECO:0000256" key="4">
    <source>
        <dbReference type="ARBA" id="ARBA00022475"/>
    </source>
</evidence>
<evidence type="ECO:0000256" key="7">
    <source>
        <dbReference type="ARBA" id="ARBA00023136"/>
    </source>
</evidence>
<feature type="transmembrane region" description="Helical" evidence="8">
    <location>
        <begin position="51"/>
        <end position="69"/>
    </location>
</feature>
<dbReference type="InterPro" id="IPR038770">
    <property type="entry name" value="Na+/solute_symporter_sf"/>
</dbReference>
<evidence type="ECO:0000256" key="3">
    <source>
        <dbReference type="ARBA" id="ARBA00022448"/>
    </source>
</evidence>
<keyword evidence="4" id="KW-1003">Cell membrane</keyword>
<dbReference type="Gene3D" id="1.20.1530.20">
    <property type="match status" value="1"/>
</dbReference>
<evidence type="ECO:0000313" key="9">
    <source>
        <dbReference type="EMBL" id="GAA4421295.1"/>
    </source>
</evidence>
<dbReference type="Proteomes" id="UP001501788">
    <property type="component" value="Unassembled WGS sequence"/>
</dbReference>
<comment type="subcellular location">
    <subcellularLocation>
        <location evidence="1">Cell membrane</location>
        <topology evidence="1">Multi-pass membrane protein</topology>
    </subcellularLocation>
</comment>
<proteinExistence type="inferred from homology"/>
<feature type="transmembrane region" description="Helical" evidence="8">
    <location>
        <begin position="182"/>
        <end position="202"/>
    </location>
</feature>
<keyword evidence="7 8" id="KW-0472">Membrane</keyword>
<keyword evidence="10" id="KW-1185">Reference proteome</keyword>
<evidence type="ECO:0000256" key="6">
    <source>
        <dbReference type="ARBA" id="ARBA00022989"/>
    </source>
</evidence>
<evidence type="ECO:0000313" key="10">
    <source>
        <dbReference type="Proteomes" id="UP001501788"/>
    </source>
</evidence>
<keyword evidence="3" id="KW-0813">Transport</keyword>
<dbReference type="Pfam" id="PF03547">
    <property type="entry name" value="Mem_trans"/>
    <property type="match status" value="1"/>
</dbReference>
<gene>
    <name evidence="9" type="ORF">GCM10023090_10190</name>
</gene>
<accession>A0ABP8L471</accession>
<keyword evidence="6 8" id="KW-1133">Transmembrane helix</keyword>
<evidence type="ECO:0000256" key="8">
    <source>
        <dbReference type="SAM" id="Phobius"/>
    </source>
</evidence>
<feature type="transmembrane region" description="Helical" evidence="8">
    <location>
        <begin position="20"/>
        <end position="39"/>
    </location>
</feature>
<comment type="similarity">
    <text evidence="2">Belongs to the auxin efflux carrier (TC 2.A.69) family.</text>
</comment>
<dbReference type="InterPro" id="IPR004776">
    <property type="entry name" value="Mem_transp_PIN-like"/>
</dbReference>
<evidence type="ECO:0000256" key="1">
    <source>
        <dbReference type="ARBA" id="ARBA00004651"/>
    </source>
</evidence>
<protein>
    <submittedName>
        <fullName evidence="9">AEC family transporter</fullName>
    </submittedName>
</protein>
<organism evidence="9 10">
    <name type="scientific">Acidovorax lacteus</name>
    <dbReference type="NCBI Taxonomy" id="1924988"/>
    <lineage>
        <taxon>Bacteria</taxon>
        <taxon>Pseudomonadati</taxon>
        <taxon>Pseudomonadota</taxon>
        <taxon>Betaproteobacteria</taxon>
        <taxon>Burkholderiales</taxon>
        <taxon>Comamonadaceae</taxon>
        <taxon>Acidovorax</taxon>
    </lineage>
</organism>
<dbReference type="EMBL" id="BAABEX010000007">
    <property type="protein sequence ID" value="GAA4421295.1"/>
    <property type="molecule type" value="Genomic_DNA"/>
</dbReference>
<name>A0ABP8L471_9BURK</name>
<dbReference type="PANTHER" id="PTHR36838">
    <property type="entry name" value="AUXIN EFFLUX CARRIER FAMILY PROTEIN"/>
    <property type="match status" value="1"/>
</dbReference>
<feature type="transmembrane region" description="Helical" evidence="8">
    <location>
        <begin position="305"/>
        <end position="327"/>
    </location>
</feature>
<reference evidence="10" key="1">
    <citation type="journal article" date="2019" name="Int. J. Syst. Evol. Microbiol.">
        <title>The Global Catalogue of Microorganisms (GCM) 10K type strain sequencing project: providing services to taxonomists for standard genome sequencing and annotation.</title>
        <authorList>
            <consortium name="The Broad Institute Genomics Platform"/>
            <consortium name="The Broad Institute Genome Sequencing Center for Infectious Disease"/>
            <person name="Wu L."/>
            <person name="Ma J."/>
        </authorList>
    </citation>
    <scope>NUCLEOTIDE SEQUENCE [LARGE SCALE GENOMIC DNA]</scope>
    <source>
        <strain evidence="10">JCM 31890</strain>
    </source>
</reference>
<evidence type="ECO:0000256" key="2">
    <source>
        <dbReference type="ARBA" id="ARBA00010145"/>
    </source>
</evidence>
<feature type="transmembrane region" description="Helical" evidence="8">
    <location>
        <begin position="109"/>
        <end position="129"/>
    </location>
</feature>
<feature type="transmembrane region" description="Helical" evidence="8">
    <location>
        <begin position="81"/>
        <end position="97"/>
    </location>
</feature>
<feature type="transmembrane region" description="Helical" evidence="8">
    <location>
        <begin position="135"/>
        <end position="161"/>
    </location>
</feature>